<dbReference type="Pfam" id="PF05635">
    <property type="entry name" value="23S_rRNA_IVP"/>
    <property type="match status" value="1"/>
</dbReference>
<dbReference type="InterPro" id="IPR012657">
    <property type="entry name" value="23S_rRNA-intervening_sequence"/>
</dbReference>
<dbReference type="PANTHER" id="PTHR38471">
    <property type="entry name" value="FOUR HELIX BUNDLE PROTEIN"/>
    <property type="match status" value="1"/>
</dbReference>
<accession>A0A074KTY3</accession>
<reference evidence="1 2" key="1">
    <citation type="submission" date="2014-04" db="EMBL/GenBank/DDBJ databases">
        <title>Characterization and application of a salt tolerant electro-active bacterium.</title>
        <authorList>
            <person name="Yang L."/>
            <person name="Wei S."/>
            <person name="Tay Q.X.M."/>
        </authorList>
    </citation>
    <scope>NUCLEOTIDE SEQUENCE [LARGE SCALE GENOMIC DNA]</scope>
    <source>
        <strain evidence="1 2">LY1</strain>
    </source>
</reference>
<keyword evidence="1" id="KW-0689">Ribosomal protein</keyword>
<gene>
    <name evidence="1" type="ORF">EL17_23200</name>
</gene>
<dbReference type="AlphaFoldDB" id="A0A074KTY3"/>
<keyword evidence="2" id="KW-1185">Reference proteome</keyword>
<dbReference type="CDD" id="cd16377">
    <property type="entry name" value="23S_rRNA_IVP_like"/>
    <property type="match status" value="1"/>
</dbReference>
<proteinExistence type="predicted"/>
<dbReference type="OrthoDB" id="5515766at2"/>
<dbReference type="PANTHER" id="PTHR38471:SF2">
    <property type="entry name" value="FOUR HELIX BUNDLE PROTEIN"/>
    <property type="match status" value="1"/>
</dbReference>
<organism evidence="1 2">
    <name type="scientific">Anditalea andensis</name>
    <dbReference type="NCBI Taxonomy" id="1048983"/>
    <lineage>
        <taxon>Bacteria</taxon>
        <taxon>Pseudomonadati</taxon>
        <taxon>Bacteroidota</taxon>
        <taxon>Cytophagia</taxon>
        <taxon>Cytophagales</taxon>
        <taxon>Cytophagaceae</taxon>
        <taxon>Anditalea</taxon>
    </lineage>
</organism>
<dbReference type="EMBL" id="JMIH01000040">
    <property type="protein sequence ID" value="KEO71710.1"/>
    <property type="molecule type" value="Genomic_DNA"/>
</dbReference>
<dbReference type="Gene3D" id="1.20.1440.60">
    <property type="entry name" value="23S rRNA-intervening sequence"/>
    <property type="match status" value="1"/>
</dbReference>
<sequence>MAIKNFEELEIWKEARELAKVVRELTKEGDFKTDYRFSNQMNAAAGSVMDNIAEGFDRDGNKEFIQFLYIAKGSNGELRAQSYRAYDAQFIAEEVFENLLLRTASLKYKLNRLITYLKSSEYKGNKYAERK</sequence>
<comment type="caution">
    <text evidence="1">The sequence shown here is derived from an EMBL/GenBank/DDBJ whole genome shotgun (WGS) entry which is preliminary data.</text>
</comment>
<dbReference type="RefSeq" id="WP_035079691.1">
    <property type="nucleotide sequence ID" value="NZ_JMIH01000040.1"/>
</dbReference>
<keyword evidence="1" id="KW-0687">Ribonucleoprotein</keyword>
<dbReference type="SUPFAM" id="SSF158446">
    <property type="entry name" value="IVS-encoded protein-like"/>
    <property type="match status" value="1"/>
</dbReference>
<name>A0A074KTY3_9BACT</name>
<evidence type="ECO:0000313" key="1">
    <source>
        <dbReference type="EMBL" id="KEO71710.1"/>
    </source>
</evidence>
<evidence type="ECO:0000313" key="2">
    <source>
        <dbReference type="Proteomes" id="UP000027821"/>
    </source>
</evidence>
<dbReference type="eggNOG" id="COG0399">
    <property type="taxonomic scope" value="Bacteria"/>
</dbReference>
<dbReference type="InterPro" id="IPR036583">
    <property type="entry name" value="23S_rRNA_IVS_sf"/>
</dbReference>
<dbReference type="STRING" id="1048983.EL17_23200"/>
<dbReference type="Proteomes" id="UP000027821">
    <property type="component" value="Unassembled WGS sequence"/>
</dbReference>
<dbReference type="NCBIfam" id="TIGR02436">
    <property type="entry name" value="four helix bundle protein"/>
    <property type="match status" value="1"/>
</dbReference>
<dbReference type="GO" id="GO:0005840">
    <property type="term" value="C:ribosome"/>
    <property type="evidence" value="ECO:0007669"/>
    <property type="project" value="UniProtKB-KW"/>
</dbReference>
<protein>
    <submittedName>
        <fullName evidence="1">30S ribosomal protein S23</fullName>
    </submittedName>
</protein>